<dbReference type="STRING" id="927665.HMPREF1535_03825"/>
<dbReference type="PATRIC" id="fig|927665.4.peg.3930"/>
<protein>
    <recommendedName>
        <fullName evidence="3">Thioredoxin-like fold domain-containing protein</fullName>
    </recommendedName>
</protein>
<dbReference type="SUPFAM" id="SSF52833">
    <property type="entry name" value="Thioredoxin-like"/>
    <property type="match status" value="1"/>
</dbReference>
<evidence type="ECO:0000313" key="1">
    <source>
        <dbReference type="EMBL" id="KKB48597.1"/>
    </source>
</evidence>
<evidence type="ECO:0008006" key="3">
    <source>
        <dbReference type="Google" id="ProtNLM"/>
    </source>
</evidence>
<dbReference type="GeneID" id="69980439"/>
<evidence type="ECO:0000313" key="2">
    <source>
        <dbReference type="Proteomes" id="UP000033047"/>
    </source>
</evidence>
<proteinExistence type="predicted"/>
<dbReference type="EMBL" id="AQHV01000021">
    <property type="protein sequence ID" value="KKB48597.1"/>
    <property type="molecule type" value="Genomic_DNA"/>
</dbReference>
<reference evidence="1 2" key="1">
    <citation type="submission" date="2013-04" db="EMBL/GenBank/DDBJ databases">
        <title>The Genome Sequence of Parabacteroides goldsteinii DSM 19448.</title>
        <authorList>
            <consortium name="The Broad Institute Genomics Platform"/>
            <person name="Earl A."/>
            <person name="Ward D."/>
            <person name="Feldgarden M."/>
            <person name="Gevers D."/>
            <person name="Martens E."/>
            <person name="Sakamoto M."/>
            <person name="Benno Y."/>
            <person name="Song Y."/>
            <person name="Liu C."/>
            <person name="Lee J."/>
            <person name="Bolanos M."/>
            <person name="Vaisanen M.L."/>
            <person name="Finegold S.M."/>
            <person name="Walker B."/>
            <person name="Young S."/>
            <person name="Zeng Q."/>
            <person name="Gargeya S."/>
            <person name="Fitzgerald M."/>
            <person name="Haas B."/>
            <person name="Abouelleil A."/>
            <person name="Allen A.W."/>
            <person name="Alvarado L."/>
            <person name="Arachchi H.M."/>
            <person name="Berlin A.M."/>
            <person name="Chapman S.B."/>
            <person name="Gainer-Dewar J."/>
            <person name="Goldberg J."/>
            <person name="Griggs A."/>
            <person name="Gujja S."/>
            <person name="Hansen M."/>
            <person name="Howarth C."/>
            <person name="Imamovic A."/>
            <person name="Ireland A."/>
            <person name="Larimer J."/>
            <person name="McCowan C."/>
            <person name="Murphy C."/>
            <person name="Pearson M."/>
            <person name="Poon T.W."/>
            <person name="Priest M."/>
            <person name="Roberts A."/>
            <person name="Saif S."/>
            <person name="Shea T."/>
            <person name="Sisk P."/>
            <person name="Sykes S."/>
            <person name="Wortman J."/>
            <person name="Nusbaum C."/>
            <person name="Birren B."/>
        </authorList>
    </citation>
    <scope>NUCLEOTIDE SEQUENCE [LARGE SCALE GENOMIC DNA]</scope>
    <source>
        <strain evidence="1 2">DSM 19448</strain>
    </source>
</reference>
<dbReference type="Gene3D" id="3.40.30.10">
    <property type="entry name" value="Glutaredoxin"/>
    <property type="match status" value="1"/>
</dbReference>
<dbReference type="Proteomes" id="UP000033047">
    <property type="component" value="Unassembled WGS sequence"/>
</dbReference>
<dbReference type="HOGENOM" id="CLU_042529_11_2_10"/>
<name>A0A0F5ITX9_9BACT</name>
<comment type="caution">
    <text evidence="1">The sequence shown here is derived from an EMBL/GenBank/DDBJ whole genome shotgun (WGS) entry which is preliminary data.</text>
</comment>
<accession>A0A0F5ITX9</accession>
<organism evidence="1 2">
    <name type="scientific">Parabacteroides goldsteinii DSM 19448 = WAL 12034</name>
    <dbReference type="NCBI Taxonomy" id="927665"/>
    <lineage>
        <taxon>Bacteria</taxon>
        <taxon>Pseudomonadati</taxon>
        <taxon>Bacteroidota</taxon>
        <taxon>Bacteroidia</taxon>
        <taxon>Bacteroidales</taxon>
        <taxon>Tannerellaceae</taxon>
        <taxon>Parabacteroides</taxon>
    </lineage>
</organism>
<gene>
    <name evidence="1" type="ORF">HMPREF1535_03825</name>
</gene>
<dbReference type="AlphaFoldDB" id="A0A0F5ITX9"/>
<sequence length="166" mass="18375">MKVRAYVLIVTVALATMSSGTKEARPTVGTNPGDLAPRIESLGGESDFSFQNHSGRYTLLNFWAAYDAESRVRNVQLWNEVNKLSSDKIAMYSVSLDEKESIFTETVKADRLSGTKQFHEGLGKKSALYGKFNLQKGLKNFLIDDKGVIIAANVTPDKLTDILNRI</sequence>
<dbReference type="RefSeq" id="WP_007656814.1">
    <property type="nucleotide sequence ID" value="NZ_KQ033913.1"/>
</dbReference>
<dbReference type="InterPro" id="IPR036249">
    <property type="entry name" value="Thioredoxin-like_sf"/>
</dbReference>